<feature type="transmembrane region" description="Helical" evidence="5">
    <location>
        <begin position="45"/>
        <end position="65"/>
    </location>
</feature>
<keyword evidence="2 5" id="KW-0812">Transmembrane</keyword>
<gene>
    <name evidence="7" type="primary">trbF</name>
    <name evidence="7" type="ORF">ACFSM5_02610</name>
</gene>
<evidence type="ECO:0000256" key="2">
    <source>
        <dbReference type="ARBA" id="ARBA00022692"/>
    </source>
</evidence>
<reference evidence="8" key="1">
    <citation type="journal article" date="2019" name="Int. J. Syst. Evol. Microbiol.">
        <title>The Global Catalogue of Microorganisms (GCM) 10K type strain sequencing project: providing services to taxonomists for standard genome sequencing and annotation.</title>
        <authorList>
            <consortium name="The Broad Institute Genomics Platform"/>
            <consortium name="The Broad Institute Genome Sequencing Center for Infectious Disease"/>
            <person name="Wu L."/>
            <person name="Ma J."/>
        </authorList>
    </citation>
    <scope>NUCLEOTIDE SEQUENCE [LARGE SCALE GENOMIC DNA]</scope>
    <source>
        <strain evidence="8">CGMCC 1.19062</strain>
    </source>
</reference>
<dbReference type="InterPro" id="IPR032710">
    <property type="entry name" value="NTF2-like_dom_sf"/>
</dbReference>
<evidence type="ECO:0000256" key="4">
    <source>
        <dbReference type="ARBA" id="ARBA00023136"/>
    </source>
</evidence>
<accession>A0ABW5DKV7</accession>
<dbReference type="RefSeq" id="WP_379874679.1">
    <property type="nucleotide sequence ID" value="NZ_JBHUIP010000003.1"/>
</dbReference>
<protein>
    <submittedName>
        <fullName evidence="7">Conjugal transfer protein TrbF</fullName>
    </submittedName>
</protein>
<dbReference type="Proteomes" id="UP001597295">
    <property type="component" value="Unassembled WGS sequence"/>
</dbReference>
<proteinExistence type="predicted"/>
<keyword evidence="4 5" id="KW-0472">Membrane</keyword>
<evidence type="ECO:0000256" key="3">
    <source>
        <dbReference type="ARBA" id="ARBA00022989"/>
    </source>
</evidence>
<dbReference type="CDD" id="cd16425">
    <property type="entry name" value="TrbF"/>
    <property type="match status" value="1"/>
</dbReference>
<sequence>MRFRDGTPPNFRADPAPEGRYLQARQEWDDRIGSARAQAANWRRAFFAIMLLCVILAGGLVALSLRPQIMPYIVEVGTNGRVLNVASLPRQNSPTDAQIALTLHQFVQRIRAVPMDTVLLRRNWLEAYAFLSESGGTTLTQLAEKEQTFSRAGRDRVEVMIQDTLKQTPKTFQVAWRETLYGLGGDKGKSREMVGTFQVSPGDTQDPEKLKLNPFGVSITAFTITESKPLQ</sequence>
<comment type="caution">
    <text evidence="7">The sequence shown here is derived from an EMBL/GenBank/DDBJ whole genome shotgun (WGS) entry which is preliminary data.</text>
</comment>
<organism evidence="7 8">
    <name type="scientific">Lacibacterium aquatile</name>
    <dbReference type="NCBI Taxonomy" id="1168082"/>
    <lineage>
        <taxon>Bacteria</taxon>
        <taxon>Pseudomonadati</taxon>
        <taxon>Pseudomonadota</taxon>
        <taxon>Alphaproteobacteria</taxon>
        <taxon>Rhodospirillales</taxon>
        <taxon>Rhodospirillaceae</taxon>
    </lineage>
</organism>
<keyword evidence="3 5" id="KW-1133">Transmembrane helix</keyword>
<name>A0ABW5DKV7_9PROT</name>
<dbReference type="InterPro" id="IPR035658">
    <property type="entry name" value="TrbF"/>
</dbReference>
<evidence type="ECO:0000259" key="6">
    <source>
        <dbReference type="Pfam" id="PF04335"/>
    </source>
</evidence>
<evidence type="ECO:0000256" key="1">
    <source>
        <dbReference type="ARBA" id="ARBA00004167"/>
    </source>
</evidence>
<dbReference type="Pfam" id="PF04335">
    <property type="entry name" value="VirB8"/>
    <property type="match status" value="1"/>
</dbReference>
<evidence type="ECO:0000313" key="8">
    <source>
        <dbReference type="Proteomes" id="UP001597295"/>
    </source>
</evidence>
<evidence type="ECO:0000313" key="7">
    <source>
        <dbReference type="EMBL" id="MFD2261763.1"/>
    </source>
</evidence>
<keyword evidence="8" id="KW-1185">Reference proteome</keyword>
<dbReference type="Gene3D" id="3.10.450.230">
    <property type="entry name" value="VirB8 protein"/>
    <property type="match status" value="1"/>
</dbReference>
<dbReference type="InterPro" id="IPR007430">
    <property type="entry name" value="VirB8"/>
</dbReference>
<comment type="subcellular location">
    <subcellularLocation>
        <location evidence="1">Membrane</location>
        <topology evidence="1">Single-pass membrane protein</topology>
    </subcellularLocation>
</comment>
<dbReference type="NCBIfam" id="NF010446">
    <property type="entry name" value="PRK13872.1"/>
    <property type="match status" value="1"/>
</dbReference>
<feature type="domain" description="Bacterial virulence protein VirB8" evidence="6">
    <location>
        <begin position="23"/>
        <end position="226"/>
    </location>
</feature>
<dbReference type="SUPFAM" id="SSF54427">
    <property type="entry name" value="NTF2-like"/>
    <property type="match status" value="1"/>
</dbReference>
<evidence type="ECO:0000256" key="5">
    <source>
        <dbReference type="SAM" id="Phobius"/>
    </source>
</evidence>
<dbReference type="EMBL" id="JBHUIP010000003">
    <property type="protein sequence ID" value="MFD2261763.1"/>
    <property type="molecule type" value="Genomic_DNA"/>
</dbReference>